<keyword evidence="1" id="KW-0175">Coiled coil</keyword>
<reference evidence="3" key="1">
    <citation type="submission" date="2013-02" db="EMBL/GenBank/DDBJ databases">
        <authorList>
            <consortium name="The Broad Institute Genome Sequencing Platform"/>
            <person name="Cuomo C."/>
            <person name="Becnel J."/>
            <person name="Sanscrainte N."/>
            <person name="Walker B."/>
            <person name="Young S.K."/>
            <person name="Zeng Q."/>
            <person name="Gargeya S."/>
            <person name="Fitzgerald M."/>
            <person name="Haas B."/>
            <person name="Abouelleil A."/>
            <person name="Alvarado L."/>
            <person name="Arachchi H.M."/>
            <person name="Berlin A.M."/>
            <person name="Chapman S.B."/>
            <person name="Dewar J."/>
            <person name="Goldberg J."/>
            <person name="Griggs A."/>
            <person name="Gujja S."/>
            <person name="Hansen M."/>
            <person name="Howarth C."/>
            <person name="Imamovic A."/>
            <person name="Larimer J."/>
            <person name="McCowan C."/>
            <person name="Murphy C."/>
            <person name="Neiman D."/>
            <person name="Pearson M."/>
            <person name="Priest M."/>
            <person name="Roberts A."/>
            <person name="Saif S."/>
            <person name="Shea T."/>
            <person name="Sisk P."/>
            <person name="Sykes S."/>
            <person name="Wortman J."/>
            <person name="Nusbaum C."/>
            <person name="Birren B."/>
        </authorList>
    </citation>
    <scope>NUCLEOTIDE SEQUENCE [LARGE SCALE GENOMIC DNA]</scope>
    <source>
        <strain evidence="3">PRA339</strain>
    </source>
</reference>
<feature type="coiled-coil region" evidence="1">
    <location>
        <begin position="252"/>
        <end position="289"/>
    </location>
</feature>
<keyword evidence="3" id="KW-1185">Reference proteome</keyword>
<dbReference type="HOGENOM" id="CLU_943267_0_0_1"/>
<organism evidence="2 3">
    <name type="scientific">Anncaliia algerae PRA339</name>
    <dbReference type="NCBI Taxonomy" id="1288291"/>
    <lineage>
        <taxon>Eukaryota</taxon>
        <taxon>Fungi</taxon>
        <taxon>Fungi incertae sedis</taxon>
        <taxon>Microsporidia</taxon>
        <taxon>Tubulinosematoidea</taxon>
        <taxon>Tubulinosematidae</taxon>
        <taxon>Anncaliia</taxon>
    </lineage>
</organism>
<dbReference type="Proteomes" id="UP000030655">
    <property type="component" value="Unassembled WGS sequence"/>
</dbReference>
<dbReference type="EMBL" id="KK365429">
    <property type="protein sequence ID" value="KCZ79025.1"/>
    <property type="molecule type" value="Genomic_DNA"/>
</dbReference>
<evidence type="ECO:0000313" key="2">
    <source>
        <dbReference type="EMBL" id="KCZ79025.1"/>
    </source>
</evidence>
<name>A0A059EVV1_9MICR</name>
<protein>
    <submittedName>
        <fullName evidence="2">Uncharacterized protein</fullName>
    </submittedName>
</protein>
<evidence type="ECO:0000313" key="3">
    <source>
        <dbReference type="Proteomes" id="UP000030655"/>
    </source>
</evidence>
<proteinExistence type="predicted"/>
<dbReference type="VEuPathDB" id="MicrosporidiaDB:H312_03593"/>
<dbReference type="OrthoDB" id="2197899at2759"/>
<accession>A0A059EVV1</accession>
<gene>
    <name evidence="2" type="ORF">H312_03593</name>
</gene>
<evidence type="ECO:0000256" key="1">
    <source>
        <dbReference type="SAM" id="Coils"/>
    </source>
</evidence>
<sequence>MLYIFLHVFRIKSYYFCASYQNKLQNNYENSGNIACNFNRNHLNMYQQENPFSRPSSFIYFTNTPQSNTLQTNTNYCVTNGYLNNMNNSERTNNNVSNNLINNSPQSNNCYNQPFMNQQYYYSSPTEFNNIEKTNNLNQCVNDYLQPVSKMQSIPANYCCYISDQTPQVPKSSHIKIPKSAKPENTMDPEQISVIGQPEPAPKSSSLEKHSPVEAPIHILPPSPIYYQPINPIPQYNPQEYANYMYNQQIQAQEMARKKQECENNRKEINDAKTQIQNATTQLNVATKNTQNSCN</sequence>
<reference evidence="2 3" key="2">
    <citation type="submission" date="2014-03" db="EMBL/GenBank/DDBJ databases">
        <title>The Genome Sequence of Anncaliia algerae insect isolate PRA339.</title>
        <authorList>
            <consortium name="The Broad Institute Genome Sequencing Platform"/>
            <consortium name="The Broad Institute Genome Sequencing Center for Infectious Disease"/>
            <person name="Cuomo C."/>
            <person name="Becnel J."/>
            <person name="Sanscrainte N."/>
            <person name="Walker B."/>
            <person name="Young S.K."/>
            <person name="Zeng Q."/>
            <person name="Gargeya S."/>
            <person name="Fitzgerald M."/>
            <person name="Haas B."/>
            <person name="Abouelleil A."/>
            <person name="Alvarado L."/>
            <person name="Arachchi H.M."/>
            <person name="Berlin A.M."/>
            <person name="Chapman S.B."/>
            <person name="Dewar J."/>
            <person name="Goldberg J."/>
            <person name="Griggs A."/>
            <person name="Gujja S."/>
            <person name="Hansen M."/>
            <person name="Howarth C."/>
            <person name="Imamovic A."/>
            <person name="Larimer J."/>
            <person name="McCowan C."/>
            <person name="Murphy C."/>
            <person name="Neiman D."/>
            <person name="Pearson M."/>
            <person name="Priest M."/>
            <person name="Roberts A."/>
            <person name="Saif S."/>
            <person name="Shea T."/>
            <person name="Sisk P."/>
            <person name="Sykes S."/>
            <person name="Wortman J."/>
            <person name="Nusbaum C."/>
            <person name="Birren B."/>
        </authorList>
    </citation>
    <scope>NUCLEOTIDE SEQUENCE [LARGE SCALE GENOMIC DNA]</scope>
    <source>
        <strain evidence="2 3">PRA339</strain>
    </source>
</reference>
<dbReference type="AlphaFoldDB" id="A0A059EVV1"/>